<name>A0A5C6RKC5_9BACT</name>
<protein>
    <recommendedName>
        <fullName evidence="4">Glycerol-3-phosphate acyltransferase</fullName>
        <ecNumber evidence="3">2.3.1.15</ecNumber>
    </recommendedName>
</protein>
<dbReference type="PANTHER" id="PTHR12563:SF17">
    <property type="entry name" value="DIHYDROXYACETONE PHOSPHATE ACYLTRANSFERASE"/>
    <property type="match status" value="1"/>
</dbReference>
<evidence type="ECO:0000256" key="3">
    <source>
        <dbReference type="ARBA" id="ARBA00013113"/>
    </source>
</evidence>
<comment type="catalytic activity">
    <reaction evidence="5">
        <text>sn-glycerol 3-phosphate + an acyl-CoA = a 1-acyl-sn-glycero-3-phosphate + CoA</text>
        <dbReference type="Rhea" id="RHEA:15325"/>
        <dbReference type="ChEBI" id="CHEBI:57287"/>
        <dbReference type="ChEBI" id="CHEBI:57597"/>
        <dbReference type="ChEBI" id="CHEBI:57970"/>
        <dbReference type="ChEBI" id="CHEBI:58342"/>
        <dbReference type="EC" id="2.3.1.15"/>
    </reaction>
</comment>
<keyword evidence="7" id="KW-0012">Acyltransferase</keyword>
<accession>A0A5C6RKC5</accession>
<proteinExistence type="predicted"/>
<evidence type="ECO:0000256" key="2">
    <source>
        <dbReference type="ARBA" id="ARBA00004765"/>
    </source>
</evidence>
<comment type="caution">
    <text evidence="7">The sequence shown here is derived from an EMBL/GenBank/DDBJ whole genome shotgun (WGS) entry which is preliminary data.</text>
</comment>
<dbReference type="SMART" id="SM00563">
    <property type="entry name" value="PlsC"/>
    <property type="match status" value="1"/>
</dbReference>
<feature type="domain" description="Phospholipid/glycerol acyltransferase" evidence="6">
    <location>
        <begin position="185"/>
        <end position="318"/>
    </location>
</feature>
<dbReference type="PANTHER" id="PTHR12563">
    <property type="entry name" value="GLYCEROL-3-PHOSPHATE ACYLTRANSFERASE"/>
    <property type="match status" value="1"/>
</dbReference>
<reference evidence="7 8" key="1">
    <citation type="submission" date="2019-08" db="EMBL/GenBank/DDBJ databases">
        <title>Genome of Phaeodactylibacter luteus.</title>
        <authorList>
            <person name="Bowman J.P."/>
        </authorList>
    </citation>
    <scope>NUCLEOTIDE SEQUENCE [LARGE SCALE GENOMIC DNA]</scope>
    <source>
        <strain evidence="7 8">KCTC 42180</strain>
    </source>
</reference>
<dbReference type="GO" id="GO:0004366">
    <property type="term" value="F:glycerol-3-phosphate O-acyltransferase activity"/>
    <property type="evidence" value="ECO:0007669"/>
    <property type="project" value="UniProtKB-EC"/>
</dbReference>
<dbReference type="AlphaFoldDB" id="A0A5C6RKC5"/>
<dbReference type="GO" id="GO:0008654">
    <property type="term" value="P:phospholipid biosynthetic process"/>
    <property type="evidence" value="ECO:0007669"/>
    <property type="project" value="TreeGrafter"/>
</dbReference>
<dbReference type="GO" id="GO:0006631">
    <property type="term" value="P:fatty acid metabolic process"/>
    <property type="evidence" value="ECO:0007669"/>
    <property type="project" value="TreeGrafter"/>
</dbReference>
<evidence type="ECO:0000259" key="6">
    <source>
        <dbReference type="SMART" id="SM00563"/>
    </source>
</evidence>
<dbReference type="Proteomes" id="UP000321580">
    <property type="component" value="Unassembled WGS sequence"/>
</dbReference>
<keyword evidence="7" id="KW-0808">Transferase</keyword>
<dbReference type="GO" id="GO:0006072">
    <property type="term" value="P:glycerol-3-phosphate metabolic process"/>
    <property type="evidence" value="ECO:0007669"/>
    <property type="project" value="TreeGrafter"/>
</dbReference>
<sequence length="569" mass="66504">MDEQKKNSGYDHVIPDIADWPIYKLSQDRRHFIAEINTFTLERLMQQPTGKLTDMLSKAIYQERARMKEEPWKVDPPNEKQFWRKIRGQLLGQSLDRSEEEARATNEEILRKIIHRYAEEIVGTFQIKTFLFARRFLTLFFTRLLNTAASRNWRRFFGSRHRLVDRLLVEGQVEAVRELMKKGTVIMVPTHFSNLDSILIGYALDSFAGLPSFSYGAGLNLYNTGYTAYFMNRLGAYRVDRRKKNTIYLETLKAMSNLSIQRGVNSLFFPGGTRSRSGALETKLKLGLLSTAVEAQRGIYEQGRTEKVFICPLILSYHFVLEGQFLIEQHLKRMGRERYIKSKDEFYSLRKLAKFAWQFFSEENDITLSFGQPMDVVGNYVDAQGRSFDQYGNEIDLREYFYSSGRVAKDLQRESEYTKQLGDRIVDRYFRDNIVLTSHLIAFAAFQVLKNNFKRLDLYGLLRLPAEDYIFPIGTIKDVVAQLRDELRQRAAAGKIKMSEQLSWDLDKLIADGVNRLGTYHVDKPLRYNKEGQIISESFKVLYFYHNRLDGYGLEHTIQWKKEYALQLV</sequence>
<dbReference type="InterPro" id="IPR002123">
    <property type="entry name" value="Plipid/glycerol_acylTrfase"/>
</dbReference>
<dbReference type="Pfam" id="PF01553">
    <property type="entry name" value="Acyltransferase"/>
    <property type="match status" value="1"/>
</dbReference>
<evidence type="ECO:0000313" key="7">
    <source>
        <dbReference type="EMBL" id="TXB61812.1"/>
    </source>
</evidence>
<dbReference type="GO" id="GO:0012505">
    <property type="term" value="C:endomembrane system"/>
    <property type="evidence" value="ECO:0007669"/>
    <property type="project" value="UniProtKB-SubCell"/>
</dbReference>
<keyword evidence="8" id="KW-1185">Reference proteome</keyword>
<dbReference type="InterPro" id="IPR022284">
    <property type="entry name" value="GPAT/DHAPAT"/>
</dbReference>
<evidence type="ECO:0000256" key="4">
    <source>
        <dbReference type="ARBA" id="ARBA00013432"/>
    </source>
</evidence>
<dbReference type="EC" id="2.3.1.15" evidence="3"/>
<dbReference type="SUPFAM" id="SSF69593">
    <property type="entry name" value="Glycerol-3-phosphate (1)-acyltransferase"/>
    <property type="match status" value="1"/>
</dbReference>
<dbReference type="OrthoDB" id="5479104at2"/>
<evidence type="ECO:0000256" key="5">
    <source>
        <dbReference type="ARBA" id="ARBA00048427"/>
    </source>
</evidence>
<dbReference type="RefSeq" id="WP_147168782.1">
    <property type="nucleotide sequence ID" value="NZ_VOOR01000044.1"/>
</dbReference>
<evidence type="ECO:0000256" key="1">
    <source>
        <dbReference type="ARBA" id="ARBA00004184"/>
    </source>
</evidence>
<comment type="subcellular location">
    <subcellularLocation>
        <location evidence="1">Endomembrane system</location>
        <topology evidence="1">Peripheral membrane protein</topology>
    </subcellularLocation>
</comment>
<comment type="pathway">
    <text evidence="2">Phospholipid metabolism; CDP-diacylglycerol biosynthesis; CDP-diacylglycerol from sn-glycerol 3-phosphate: step 1/3.</text>
</comment>
<evidence type="ECO:0000313" key="8">
    <source>
        <dbReference type="Proteomes" id="UP000321580"/>
    </source>
</evidence>
<dbReference type="GO" id="GO:0019432">
    <property type="term" value="P:triglyceride biosynthetic process"/>
    <property type="evidence" value="ECO:0007669"/>
    <property type="project" value="TreeGrafter"/>
</dbReference>
<organism evidence="7 8">
    <name type="scientific">Phaeodactylibacter luteus</name>
    <dbReference type="NCBI Taxonomy" id="1564516"/>
    <lineage>
        <taxon>Bacteria</taxon>
        <taxon>Pseudomonadati</taxon>
        <taxon>Bacteroidota</taxon>
        <taxon>Saprospiria</taxon>
        <taxon>Saprospirales</taxon>
        <taxon>Haliscomenobacteraceae</taxon>
        <taxon>Phaeodactylibacter</taxon>
    </lineage>
</organism>
<gene>
    <name evidence="7" type="ORF">FRY97_17070</name>
</gene>
<dbReference type="EMBL" id="VOOR01000044">
    <property type="protein sequence ID" value="TXB61812.1"/>
    <property type="molecule type" value="Genomic_DNA"/>
</dbReference>